<feature type="region of interest" description="Disordered" evidence="3">
    <location>
        <begin position="272"/>
        <end position="322"/>
    </location>
</feature>
<dbReference type="GO" id="GO:0005815">
    <property type="term" value="C:microtubule organizing center"/>
    <property type="evidence" value="ECO:0007669"/>
    <property type="project" value="TreeGrafter"/>
</dbReference>
<dbReference type="GO" id="GO:0000724">
    <property type="term" value="P:double-strand break repair via homologous recombination"/>
    <property type="evidence" value="ECO:0007669"/>
    <property type="project" value="TreeGrafter"/>
</dbReference>
<feature type="region of interest" description="Disordered" evidence="3">
    <location>
        <begin position="198"/>
        <end position="259"/>
    </location>
</feature>
<dbReference type="AlphaFoldDB" id="A0A6A6AZE3"/>
<feature type="compositionally biased region" description="Acidic residues" evidence="3">
    <location>
        <begin position="245"/>
        <end position="259"/>
    </location>
</feature>
<dbReference type="GO" id="GO:0005657">
    <property type="term" value="C:replication fork"/>
    <property type="evidence" value="ECO:0007669"/>
    <property type="project" value="TreeGrafter"/>
</dbReference>
<dbReference type="RefSeq" id="XP_033391865.1">
    <property type="nucleotide sequence ID" value="XM_033542668.1"/>
</dbReference>
<evidence type="ECO:0000313" key="4">
    <source>
        <dbReference type="EMBL" id="KAF2136147.1"/>
    </source>
</evidence>
<dbReference type="GO" id="GO:0033063">
    <property type="term" value="C:Rad51B-Rad51C-Rad51D-XRCC2 complex"/>
    <property type="evidence" value="ECO:0007669"/>
    <property type="project" value="TreeGrafter"/>
</dbReference>
<protein>
    <recommendedName>
        <fullName evidence="6">DNA recombination and repair protein Rad51-like C-terminal domain-containing protein</fullName>
    </recommendedName>
</protein>
<dbReference type="GeneID" id="54300165"/>
<evidence type="ECO:0000313" key="5">
    <source>
        <dbReference type="Proteomes" id="UP000799438"/>
    </source>
</evidence>
<dbReference type="InterPro" id="IPR051988">
    <property type="entry name" value="HRR_RAD51_Paralog"/>
</dbReference>
<keyword evidence="5" id="KW-1185">Reference proteome</keyword>
<comment type="subcellular location">
    <subcellularLocation>
        <location evidence="1">Nucleus</location>
    </subcellularLocation>
</comment>
<dbReference type="GO" id="GO:0008094">
    <property type="term" value="F:ATP-dependent activity, acting on DNA"/>
    <property type="evidence" value="ECO:0007669"/>
    <property type="project" value="TreeGrafter"/>
</dbReference>
<dbReference type="PANTHER" id="PTHR46457:SF1">
    <property type="entry name" value="DNA REPAIR PROTEIN RAD51 HOMOLOG 4"/>
    <property type="match status" value="1"/>
</dbReference>
<dbReference type="GO" id="GO:0003697">
    <property type="term" value="F:single-stranded DNA binding"/>
    <property type="evidence" value="ECO:0007669"/>
    <property type="project" value="TreeGrafter"/>
</dbReference>
<evidence type="ECO:0000256" key="1">
    <source>
        <dbReference type="ARBA" id="ARBA00004123"/>
    </source>
</evidence>
<dbReference type="GO" id="GO:0000400">
    <property type="term" value="F:four-way junction DNA binding"/>
    <property type="evidence" value="ECO:0007669"/>
    <property type="project" value="TreeGrafter"/>
</dbReference>
<name>A0A6A6AZE3_9PEZI</name>
<evidence type="ECO:0000256" key="3">
    <source>
        <dbReference type="SAM" id="MobiDB-lite"/>
    </source>
</evidence>
<feature type="compositionally biased region" description="Basic and acidic residues" evidence="3">
    <location>
        <begin position="272"/>
        <end position="281"/>
    </location>
</feature>
<feature type="compositionally biased region" description="Acidic residues" evidence="3">
    <location>
        <begin position="202"/>
        <end position="211"/>
    </location>
</feature>
<proteinExistence type="predicted"/>
<evidence type="ECO:0000256" key="2">
    <source>
        <dbReference type="ARBA" id="ARBA00023242"/>
    </source>
</evidence>
<feature type="compositionally biased region" description="Low complexity" evidence="3">
    <location>
        <begin position="282"/>
        <end position="295"/>
    </location>
</feature>
<dbReference type="GO" id="GO:0007131">
    <property type="term" value="P:reciprocal meiotic recombination"/>
    <property type="evidence" value="ECO:0007669"/>
    <property type="project" value="TreeGrafter"/>
</dbReference>
<dbReference type="GO" id="GO:0042148">
    <property type="term" value="P:DNA strand invasion"/>
    <property type="evidence" value="ECO:0007669"/>
    <property type="project" value="TreeGrafter"/>
</dbReference>
<dbReference type="GO" id="GO:0000723">
    <property type="term" value="P:telomere maintenance"/>
    <property type="evidence" value="ECO:0007669"/>
    <property type="project" value="TreeGrafter"/>
</dbReference>
<dbReference type="InterPro" id="IPR027417">
    <property type="entry name" value="P-loop_NTPase"/>
</dbReference>
<dbReference type="EMBL" id="ML995532">
    <property type="protein sequence ID" value="KAF2136147.1"/>
    <property type="molecule type" value="Genomic_DNA"/>
</dbReference>
<gene>
    <name evidence="4" type="ORF">K452DRAFT_302997</name>
</gene>
<dbReference type="Gene3D" id="3.40.50.300">
    <property type="entry name" value="P-loop containing nucleotide triphosphate hydrolases"/>
    <property type="match status" value="1"/>
</dbReference>
<dbReference type="Proteomes" id="UP000799438">
    <property type="component" value="Unassembled WGS sequence"/>
</dbReference>
<organism evidence="4 5">
    <name type="scientific">Aplosporella prunicola CBS 121167</name>
    <dbReference type="NCBI Taxonomy" id="1176127"/>
    <lineage>
        <taxon>Eukaryota</taxon>
        <taxon>Fungi</taxon>
        <taxon>Dikarya</taxon>
        <taxon>Ascomycota</taxon>
        <taxon>Pezizomycotina</taxon>
        <taxon>Dothideomycetes</taxon>
        <taxon>Dothideomycetes incertae sedis</taxon>
        <taxon>Botryosphaeriales</taxon>
        <taxon>Aplosporellaceae</taxon>
        <taxon>Aplosporella</taxon>
    </lineage>
</organism>
<feature type="compositionally biased region" description="Low complexity" evidence="3">
    <location>
        <begin position="302"/>
        <end position="311"/>
    </location>
</feature>
<dbReference type="PANTHER" id="PTHR46457">
    <property type="entry name" value="DNA REPAIR PROTEIN RAD51 HOMOLOG 4"/>
    <property type="match status" value="1"/>
</dbReference>
<keyword evidence="2" id="KW-0539">Nucleus</keyword>
<sequence length="436" mass="46414">MPGFAPTPGSTQAPTPTPTPVLASRLYDVRCARDASAGERARLGSGCEAVDEVLEGGVDAGVGGCVGITGTGSGSEMGRARELAFAFLTTFLLASSANSAVWIDTTGTLDVLRLYDVILARLRLRQRHVTSTDPNQDQEQEQEQEQALEAAAVAALDRVAIMRAFDFAGVVEAVGEVRERLEGGGEDVAVAVAVAEKSEGMVNEEEEEEEEAEKKSQSVERAEPAREESARRRTGLARVRSTIADSEDEGEDEDEDEDEMLLDEASAVFDEPGHHVDKKEQQQQQQQQQQNTTTSPLPPQTQPQTQTQTQTPIPPPGPKPGFLLLLDNLAQVTAPQLKANYVQTSANLTHLLRGLVALTRAHALRTLLLNCTQTHSQPPVPLLAHVLPRFLDVDIFVGVGGGLHVGKGGSAGAGGDGVGREGDEVEVVVVGDSEEV</sequence>
<accession>A0A6A6AZE3</accession>
<reference evidence="4" key="1">
    <citation type="journal article" date="2020" name="Stud. Mycol.">
        <title>101 Dothideomycetes genomes: a test case for predicting lifestyles and emergence of pathogens.</title>
        <authorList>
            <person name="Haridas S."/>
            <person name="Albert R."/>
            <person name="Binder M."/>
            <person name="Bloem J."/>
            <person name="Labutti K."/>
            <person name="Salamov A."/>
            <person name="Andreopoulos B."/>
            <person name="Baker S."/>
            <person name="Barry K."/>
            <person name="Bills G."/>
            <person name="Bluhm B."/>
            <person name="Cannon C."/>
            <person name="Castanera R."/>
            <person name="Culley D."/>
            <person name="Daum C."/>
            <person name="Ezra D."/>
            <person name="Gonzalez J."/>
            <person name="Henrissat B."/>
            <person name="Kuo A."/>
            <person name="Liang C."/>
            <person name="Lipzen A."/>
            <person name="Lutzoni F."/>
            <person name="Magnuson J."/>
            <person name="Mondo S."/>
            <person name="Nolan M."/>
            <person name="Ohm R."/>
            <person name="Pangilinan J."/>
            <person name="Park H.-J."/>
            <person name="Ramirez L."/>
            <person name="Alfaro M."/>
            <person name="Sun H."/>
            <person name="Tritt A."/>
            <person name="Yoshinaga Y."/>
            <person name="Zwiers L.-H."/>
            <person name="Turgeon B."/>
            <person name="Goodwin S."/>
            <person name="Spatafora J."/>
            <person name="Crous P."/>
            <person name="Grigoriev I."/>
        </authorList>
    </citation>
    <scope>NUCLEOTIDE SEQUENCE</scope>
    <source>
        <strain evidence="4">CBS 121167</strain>
    </source>
</reference>
<feature type="compositionally biased region" description="Basic and acidic residues" evidence="3">
    <location>
        <begin position="212"/>
        <end position="231"/>
    </location>
</feature>
<evidence type="ECO:0008006" key="6">
    <source>
        <dbReference type="Google" id="ProtNLM"/>
    </source>
</evidence>